<dbReference type="SUPFAM" id="SSF56112">
    <property type="entry name" value="Protein kinase-like (PK-like)"/>
    <property type="match status" value="1"/>
</dbReference>
<feature type="domain" description="Protein kinase" evidence="4">
    <location>
        <begin position="17"/>
        <end position="278"/>
    </location>
</feature>
<evidence type="ECO:0000313" key="8">
    <source>
        <dbReference type="RefSeq" id="XP_038987474.1"/>
    </source>
</evidence>
<reference evidence="6 7" key="2">
    <citation type="submission" date="2025-04" db="UniProtKB">
        <authorList>
            <consortium name="RefSeq"/>
        </authorList>
    </citation>
    <scope>IDENTIFICATION</scope>
    <source>
        <tissue evidence="6 7">Young leaves</tissue>
    </source>
</reference>
<dbReference type="GO" id="GO:0004672">
    <property type="term" value="F:protein kinase activity"/>
    <property type="evidence" value="ECO:0007669"/>
    <property type="project" value="InterPro"/>
</dbReference>
<dbReference type="Gene3D" id="3.30.200.20">
    <property type="entry name" value="Phosphorylase Kinase, domain 1"/>
    <property type="match status" value="1"/>
</dbReference>
<evidence type="ECO:0000313" key="9">
    <source>
        <dbReference type="RefSeq" id="XP_038987475.1"/>
    </source>
</evidence>
<name>A0A8B9APG4_PHODC</name>
<dbReference type="RefSeq" id="XP_038987473.1">
    <property type="nucleotide sequence ID" value="XM_039131545.1"/>
</dbReference>
<dbReference type="Pfam" id="PF00069">
    <property type="entry name" value="Pkinase"/>
    <property type="match status" value="1"/>
</dbReference>
<evidence type="ECO:0000256" key="1">
    <source>
        <dbReference type="ARBA" id="ARBA00008874"/>
    </source>
</evidence>
<dbReference type="KEGG" id="pda:103707657"/>
<evidence type="ECO:0000313" key="6">
    <source>
        <dbReference type="RefSeq" id="XP_038987472.1"/>
    </source>
</evidence>
<proteinExistence type="inferred from homology"/>
<protein>
    <submittedName>
        <fullName evidence="6 7">Serine/threonine-protein kinase BLUS1-like isoform X1</fullName>
    </submittedName>
</protein>
<dbReference type="PROSITE" id="PS00107">
    <property type="entry name" value="PROTEIN_KINASE_ATP"/>
    <property type="match status" value="1"/>
</dbReference>
<feature type="region of interest" description="Disordered" evidence="3">
    <location>
        <begin position="687"/>
        <end position="723"/>
    </location>
</feature>
<dbReference type="RefSeq" id="XP_038987474.1">
    <property type="nucleotide sequence ID" value="XM_039131546.1"/>
</dbReference>
<gene>
    <name evidence="6 7 8 9" type="primary">LOC103707657</name>
</gene>
<evidence type="ECO:0000259" key="4">
    <source>
        <dbReference type="PROSITE" id="PS50011"/>
    </source>
</evidence>
<dbReference type="RefSeq" id="XP_038987475.1">
    <property type="nucleotide sequence ID" value="XM_039131547.1"/>
</dbReference>
<keyword evidence="2" id="KW-0067">ATP-binding</keyword>
<evidence type="ECO:0000256" key="2">
    <source>
        <dbReference type="PROSITE-ProRule" id="PRU10141"/>
    </source>
</evidence>
<feature type="binding site" evidence="2">
    <location>
        <position position="46"/>
    </location>
    <ligand>
        <name>ATP</name>
        <dbReference type="ChEBI" id="CHEBI:30616"/>
    </ligand>
</feature>
<dbReference type="Proteomes" id="UP000228380">
    <property type="component" value="Chromosome 11"/>
</dbReference>
<evidence type="ECO:0000313" key="5">
    <source>
        <dbReference type="Proteomes" id="UP000228380"/>
    </source>
</evidence>
<dbReference type="PANTHER" id="PTHR48014">
    <property type="entry name" value="SERINE/THREONINE-PROTEIN KINASE FRAY2"/>
    <property type="match status" value="1"/>
</dbReference>
<keyword evidence="5" id="KW-1185">Reference proteome</keyword>
<evidence type="ECO:0000256" key="3">
    <source>
        <dbReference type="SAM" id="MobiDB-lite"/>
    </source>
</evidence>
<dbReference type="GO" id="GO:0043539">
    <property type="term" value="F:protein serine/threonine kinase activator activity"/>
    <property type="evidence" value="ECO:0007669"/>
    <property type="project" value="InterPro"/>
</dbReference>
<evidence type="ECO:0000313" key="7">
    <source>
        <dbReference type="RefSeq" id="XP_038987473.1"/>
    </source>
</evidence>
<dbReference type="PROSITE" id="PS50011">
    <property type="entry name" value="PROTEIN_KINASE_DOM"/>
    <property type="match status" value="1"/>
</dbReference>
<dbReference type="GO" id="GO:0005524">
    <property type="term" value="F:ATP binding"/>
    <property type="evidence" value="ECO:0007669"/>
    <property type="project" value="UniProtKB-UniRule"/>
</dbReference>
<dbReference type="InterPro" id="IPR000719">
    <property type="entry name" value="Prot_kinase_dom"/>
</dbReference>
<dbReference type="SMART" id="SM00220">
    <property type="entry name" value="S_TKc"/>
    <property type="match status" value="1"/>
</dbReference>
<dbReference type="GeneID" id="103707657"/>
<dbReference type="OrthoDB" id="248923at2759"/>
<dbReference type="InterPro" id="IPR011009">
    <property type="entry name" value="Kinase-like_dom_sf"/>
</dbReference>
<comment type="similarity">
    <text evidence="1">Belongs to the protein kinase superfamily. STE Ser/Thr protein kinase family. STE20 subfamily.</text>
</comment>
<dbReference type="RefSeq" id="XP_038987472.1">
    <property type="nucleotide sequence ID" value="XM_039131544.1"/>
</dbReference>
<dbReference type="PANTHER" id="PTHR48014:SF10">
    <property type="entry name" value="PROTEIN KINASE SUPERFAMILY PROTEIN"/>
    <property type="match status" value="1"/>
</dbReference>
<dbReference type="Gene3D" id="1.10.510.10">
    <property type="entry name" value="Transferase(Phosphotransferase) domain 1"/>
    <property type="match status" value="1"/>
</dbReference>
<dbReference type="InterPro" id="IPR047173">
    <property type="entry name" value="STRAD_A/B-like"/>
</dbReference>
<dbReference type="FunFam" id="3.30.200.20:FF:000099">
    <property type="entry name" value="Serine/threonine-protein kinase BLUS1"/>
    <property type="match status" value="1"/>
</dbReference>
<dbReference type="CDD" id="cd06610">
    <property type="entry name" value="STKc_OSR1_SPAK"/>
    <property type="match status" value="1"/>
</dbReference>
<sequence length="723" mass="80991">MMVREQEKRFPANSNDYKLFEKIGEGVSATVYRALCIPLNKTVAIKILDLEKCSRDLDGVRHEVRTMSLVDHPNVLHAHCSFTSGHMLWVVMPFMAGGSCLHIMKSAYPEGFDEPVIATLLREVLKALVYLHGHGHIHRDVKAGNVLINSDGTVKLADFGVSACMFDTGNRQRSQNTFAGTPCWMAPEVMQQLNGYNFKADIWSFGIMALELAHGHAPFSKYPLMKVLLMTLQNSPPGLDYERDKRFTKTFKDMVATCLAKDPKKRPTSEKLLRHAFFTNAHSKEYLVRTILDSLPPLGDHFRRQKGKEVDFLLQNKALCGGKEQLSQQEFIRGISGWNFDLEELKTQASLIKSSDDNSEDRDMNHKLKDGHDEVDYTREALSTERVSQDSNASSREVLSLDQISFSLFSSALIIFKPLSHFSRFSDISLFLGWASRSSGIGRSICLFIFTSSSSGTRSNAESEVPWEPSSIAEDLNAGNNSGGNGGKKNPVFQNIDVLGCQNFLSGSLLPERILLLHKNSEMDAEREQKYKCERNHSGPLSYRHMRGFHTYTSANMHDESSGGLVIQRKGRFKVTSSDAGLKEEPLVDYLINEVGGVSAIPTVDTAAVLPSLQYLLQQNAMQKEQLIKLIRCLEQTYTNQMEHPDAGNTSLLQGIKWNTKERKEEEIIGRGKCCLTPYQQLTQNRKADLPSTPQHTPGLSHGPKANITDTGRPTPKKTRLYN</sequence>
<organism evidence="5 6">
    <name type="scientific">Phoenix dactylifera</name>
    <name type="common">Date palm</name>
    <dbReference type="NCBI Taxonomy" id="42345"/>
    <lineage>
        <taxon>Eukaryota</taxon>
        <taxon>Viridiplantae</taxon>
        <taxon>Streptophyta</taxon>
        <taxon>Embryophyta</taxon>
        <taxon>Tracheophyta</taxon>
        <taxon>Spermatophyta</taxon>
        <taxon>Magnoliopsida</taxon>
        <taxon>Liliopsida</taxon>
        <taxon>Arecaceae</taxon>
        <taxon>Coryphoideae</taxon>
        <taxon>Phoeniceae</taxon>
        <taxon>Phoenix</taxon>
    </lineage>
</organism>
<keyword evidence="2" id="KW-0547">Nucleotide-binding</keyword>
<dbReference type="InterPro" id="IPR017441">
    <property type="entry name" value="Protein_kinase_ATP_BS"/>
</dbReference>
<dbReference type="FunFam" id="1.10.510.10:FF:000208">
    <property type="entry name" value="serine/threonine-protein kinase BLUS1 isoform X1"/>
    <property type="match status" value="1"/>
</dbReference>
<dbReference type="AlphaFoldDB" id="A0A8B9APG4"/>
<reference evidence="5" key="1">
    <citation type="journal article" date="2019" name="Nat. Commun.">
        <title>Genome-wide association mapping of date palm fruit traits.</title>
        <authorList>
            <person name="Hazzouri K.M."/>
            <person name="Gros-Balthazard M."/>
            <person name="Flowers J.M."/>
            <person name="Copetti D."/>
            <person name="Lemansour A."/>
            <person name="Lebrun M."/>
            <person name="Masmoudi K."/>
            <person name="Ferrand S."/>
            <person name="Dhar M.I."/>
            <person name="Fresquez Z.A."/>
            <person name="Rosas U."/>
            <person name="Zhang J."/>
            <person name="Talag J."/>
            <person name="Lee S."/>
            <person name="Kudrna D."/>
            <person name="Powell R.F."/>
            <person name="Leitch I.J."/>
            <person name="Krueger R.R."/>
            <person name="Wing R.A."/>
            <person name="Amiri K.M.A."/>
            <person name="Purugganan M.D."/>
        </authorList>
    </citation>
    <scope>NUCLEOTIDE SEQUENCE [LARGE SCALE GENOMIC DNA]</scope>
    <source>
        <strain evidence="5">cv. Khalas</strain>
    </source>
</reference>
<accession>A0A8B9APG4</accession>